<protein>
    <recommendedName>
        <fullName evidence="4">Flagellar protein FliL</fullName>
    </recommendedName>
</protein>
<gene>
    <name evidence="2" type="ORF">SAMN05878503_104189</name>
</gene>
<dbReference type="AlphaFoldDB" id="A0A285CQF0"/>
<organism evidence="2 3">
    <name type="scientific">Cereibacter ovatus</name>
    <dbReference type="NCBI Taxonomy" id="439529"/>
    <lineage>
        <taxon>Bacteria</taxon>
        <taxon>Pseudomonadati</taxon>
        <taxon>Pseudomonadota</taxon>
        <taxon>Alphaproteobacteria</taxon>
        <taxon>Rhodobacterales</taxon>
        <taxon>Paracoccaceae</taxon>
        <taxon>Cereibacter</taxon>
    </lineage>
</organism>
<dbReference type="Proteomes" id="UP000219467">
    <property type="component" value="Unassembled WGS sequence"/>
</dbReference>
<evidence type="ECO:0008006" key="4">
    <source>
        <dbReference type="Google" id="ProtNLM"/>
    </source>
</evidence>
<feature type="compositionally biased region" description="Basic and acidic residues" evidence="1">
    <location>
        <begin position="33"/>
        <end position="57"/>
    </location>
</feature>
<feature type="region of interest" description="Disordered" evidence="1">
    <location>
        <begin position="32"/>
        <end position="57"/>
    </location>
</feature>
<evidence type="ECO:0000256" key="1">
    <source>
        <dbReference type="SAM" id="MobiDB-lite"/>
    </source>
</evidence>
<proteinExistence type="predicted"/>
<name>A0A285CQF0_9RHOB</name>
<dbReference type="OrthoDB" id="7864548at2"/>
<dbReference type="RefSeq" id="WP_097029999.1">
    <property type="nucleotide sequence ID" value="NZ_OAOQ01000004.1"/>
</dbReference>
<sequence>MARVLIPLLLALLGLGAGIGAGFFLRPPAEAPAADKAEPAGDHDTAHQAKPQADLHELPPEERPEYAKLNNQFIVPIVQGGRVASMVILSISLEVPHGGSESVYAVEPKLRDGMLRVLFDHANAGGFSGAFTDNSNMVTLRRALSEVAQSVLGPQVTDVLIVDIMRQDS</sequence>
<keyword evidence="3" id="KW-1185">Reference proteome</keyword>
<evidence type="ECO:0000313" key="2">
    <source>
        <dbReference type="EMBL" id="SNX69734.1"/>
    </source>
</evidence>
<reference evidence="3" key="1">
    <citation type="submission" date="2017-08" db="EMBL/GenBank/DDBJ databases">
        <authorList>
            <person name="Varghese N."/>
            <person name="Submissions S."/>
        </authorList>
    </citation>
    <scope>NUCLEOTIDE SEQUENCE [LARGE SCALE GENOMIC DNA]</scope>
    <source>
        <strain evidence="3">JA234</strain>
    </source>
</reference>
<evidence type="ECO:0000313" key="3">
    <source>
        <dbReference type="Proteomes" id="UP000219467"/>
    </source>
</evidence>
<accession>A0A285CQF0</accession>
<dbReference type="EMBL" id="OAOQ01000004">
    <property type="protein sequence ID" value="SNX69734.1"/>
    <property type="molecule type" value="Genomic_DNA"/>
</dbReference>